<dbReference type="Proteomes" id="UP000238649">
    <property type="component" value="Unassembled WGS sequence"/>
</dbReference>
<evidence type="ECO:0000313" key="16">
    <source>
        <dbReference type="Proteomes" id="UP000238649"/>
    </source>
</evidence>
<comment type="similarity">
    <text evidence="10 11">Belongs to the TonB-dependent receptor family.</text>
</comment>
<keyword evidence="9 10" id="KW-0998">Cell outer membrane</keyword>
<protein>
    <submittedName>
        <fullName evidence="15">TonB-dependent receptor</fullName>
    </submittedName>
</protein>
<dbReference type="PANTHER" id="PTHR30069">
    <property type="entry name" value="TONB-DEPENDENT OUTER MEMBRANE RECEPTOR"/>
    <property type="match status" value="1"/>
</dbReference>
<evidence type="ECO:0000256" key="7">
    <source>
        <dbReference type="ARBA" id="ARBA00023077"/>
    </source>
</evidence>
<reference evidence="15 16" key="1">
    <citation type="submission" date="2017-09" db="EMBL/GenBank/DDBJ databases">
        <title>Reassesment of A. cryaerophilus.</title>
        <authorList>
            <person name="Perez-Cataluna A."/>
            <person name="Collado L."/>
            <person name="Salgado O."/>
            <person name="Lefinanco V."/>
            <person name="Figueras M.J."/>
        </authorList>
    </citation>
    <scope>NUCLEOTIDE SEQUENCE [LARGE SCALE GENOMIC DNA]</scope>
    <source>
        <strain evidence="15 16">LMG 9871</strain>
    </source>
</reference>
<sequence length="790" mass="88364">MKIKMALSVASILVTQNLLLANETAKLDDVQVVTSASGYEQKITDAPASISVITQEDLQKKPYVNLLDAVKDIEGVDIGETNDKTNNGTVNIRGMGSDYTLILIDGKKQNNSGDIYPNSFEGAQLASIPPLSMIERIEVVRGPMSTLYGSDAMGGVINIITKKISKEWTGAIGYAKTFQTDNAYGNNDKTDVSIMGPLIKDKLGLSLRGSFYDQAKSNPEFDKITYNGKTSYNKATYKKDGSFDKFVDTTYSKSNDSFGGGKGNVQNENWTFGTGLTFTPNENHTIKADFDVAKQKFDNNKYITKDGKEVYPLGTGDSIDTIWSTQRVGYADTLRMQREQYSLAWEADWAVGKSTVGIHHIESENIGRSMPLTAADRKFVNDMKDKYKTSKTFSAFKQNATADEIARFEGLMPRDARTLESTNTTYSAKYELPLNNHYIVVGTEFQETALKDGVYGMSQGQTGLTKEYYQYGVFAEDNWNIIDPVTLTFGARYDKHEDFGDNVSPRAYATYAINDNWTIKGGVATGYKAPKASDLQEGITGFGSQGTSPWIGNPDLKPEKSVSYEAAIYYEHPNKHNFNVTLFQNDFKDKIDSSTTLKGSAGAEWATLNSSYGTLTQKQNVGKATIKGLETAGKFYLLDNLSIKANWTYLDSEIKSDDKATNGRPLRESPKHMYSATLDYQATSKFNTYLQYSGEIDRFNQRYETKENSGNYQDLYYKDFSTWNLGAIYKFTKEFTLIARVNNLFDKDYLKYSVADVTKFKDGNNNAVKYNEYNNKPAGRNFWLSARYTF</sequence>
<dbReference type="PANTHER" id="PTHR30069:SF53">
    <property type="entry name" value="COLICIN I RECEPTOR-RELATED"/>
    <property type="match status" value="1"/>
</dbReference>
<keyword evidence="8 10" id="KW-0472">Membrane</keyword>
<dbReference type="Pfam" id="PF00593">
    <property type="entry name" value="TonB_dep_Rec_b-barrel"/>
    <property type="match status" value="1"/>
</dbReference>
<evidence type="ECO:0000256" key="12">
    <source>
        <dbReference type="SAM" id="SignalP"/>
    </source>
</evidence>
<evidence type="ECO:0000256" key="11">
    <source>
        <dbReference type="RuleBase" id="RU003357"/>
    </source>
</evidence>
<dbReference type="GO" id="GO:0044718">
    <property type="term" value="P:siderophore transmembrane transport"/>
    <property type="evidence" value="ECO:0007669"/>
    <property type="project" value="TreeGrafter"/>
</dbReference>
<evidence type="ECO:0000256" key="8">
    <source>
        <dbReference type="ARBA" id="ARBA00023136"/>
    </source>
</evidence>
<dbReference type="RefSeq" id="WP_105912263.1">
    <property type="nucleotide sequence ID" value="NZ_NXGH01000025.1"/>
</dbReference>
<organism evidence="15 16">
    <name type="scientific">Aliarcobacter cryaerophilus</name>
    <dbReference type="NCBI Taxonomy" id="28198"/>
    <lineage>
        <taxon>Bacteria</taxon>
        <taxon>Pseudomonadati</taxon>
        <taxon>Campylobacterota</taxon>
        <taxon>Epsilonproteobacteria</taxon>
        <taxon>Campylobacterales</taxon>
        <taxon>Arcobacteraceae</taxon>
        <taxon>Aliarcobacter</taxon>
    </lineage>
</organism>
<evidence type="ECO:0000256" key="6">
    <source>
        <dbReference type="ARBA" id="ARBA00023065"/>
    </source>
</evidence>
<name>A0A2S9SQB6_9BACT</name>
<dbReference type="GO" id="GO:0009279">
    <property type="term" value="C:cell outer membrane"/>
    <property type="evidence" value="ECO:0007669"/>
    <property type="project" value="UniProtKB-SubCell"/>
</dbReference>
<evidence type="ECO:0000259" key="13">
    <source>
        <dbReference type="Pfam" id="PF00593"/>
    </source>
</evidence>
<evidence type="ECO:0000256" key="4">
    <source>
        <dbReference type="ARBA" id="ARBA00022692"/>
    </source>
</evidence>
<feature type="domain" description="TonB-dependent receptor plug" evidence="14">
    <location>
        <begin position="43"/>
        <end position="156"/>
    </location>
</feature>
<dbReference type="EMBL" id="NXGH01000025">
    <property type="protein sequence ID" value="PRM88787.1"/>
    <property type="molecule type" value="Genomic_DNA"/>
</dbReference>
<dbReference type="OrthoDB" id="5389752at2"/>
<accession>A0A2S9SQB6</accession>
<proteinExistence type="inferred from homology"/>
<evidence type="ECO:0000256" key="2">
    <source>
        <dbReference type="ARBA" id="ARBA00022448"/>
    </source>
</evidence>
<dbReference type="PROSITE" id="PS52016">
    <property type="entry name" value="TONB_DEPENDENT_REC_3"/>
    <property type="match status" value="1"/>
</dbReference>
<evidence type="ECO:0000313" key="15">
    <source>
        <dbReference type="EMBL" id="PRM88787.1"/>
    </source>
</evidence>
<dbReference type="Gene3D" id="2.40.170.20">
    <property type="entry name" value="TonB-dependent receptor, beta-barrel domain"/>
    <property type="match status" value="1"/>
</dbReference>
<dbReference type="Pfam" id="PF07715">
    <property type="entry name" value="Plug"/>
    <property type="match status" value="1"/>
</dbReference>
<dbReference type="InterPro" id="IPR012910">
    <property type="entry name" value="Plug_dom"/>
</dbReference>
<feature type="signal peptide" evidence="12">
    <location>
        <begin position="1"/>
        <end position="21"/>
    </location>
</feature>
<comment type="caution">
    <text evidence="15">The sequence shown here is derived from an EMBL/GenBank/DDBJ whole genome shotgun (WGS) entry which is preliminary data.</text>
</comment>
<dbReference type="SUPFAM" id="SSF56935">
    <property type="entry name" value="Porins"/>
    <property type="match status" value="1"/>
</dbReference>
<dbReference type="GO" id="GO:0015344">
    <property type="term" value="F:siderophore uptake transmembrane transporter activity"/>
    <property type="evidence" value="ECO:0007669"/>
    <property type="project" value="TreeGrafter"/>
</dbReference>
<dbReference type="Gene3D" id="2.170.130.10">
    <property type="entry name" value="TonB-dependent receptor, plug domain"/>
    <property type="match status" value="1"/>
</dbReference>
<keyword evidence="3 10" id="KW-1134">Transmembrane beta strand</keyword>
<dbReference type="InterPro" id="IPR039426">
    <property type="entry name" value="TonB-dep_rcpt-like"/>
</dbReference>
<evidence type="ECO:0000256" key="9">
    <source>
        <dbReference type="ARBA" id="ARBA00023237"/>
    </source>
</evidence>
<feature type="domain" description="TonB-dependent receptor-like beta-barrel" evidence="13">
    <location>
        <begin position="232"/>
        <end position="744"/>
    </location>
</feature>
<dbReference type="AlphaFoldDB" id="A0A2S9SQB6"/>
<keyword evidence="2 10" id="KW-0813">Transport</keyword>
<keyword evidence="7 11" id="KW-0798">TonB box</keyword>
<dbReference type="InterPro" id="IPR036942">
    <property type="entry name" value="Beta-barrel_TonB_sf"/>
</dbReference>
<evidence type="ECO:0000256" key="5">
    <source>
        <dbReference type="ARBA" id="ARBA00022729"/>
    </source>
</evidence>
<evidence type="ECO:0000259" key="14">
    <source>
        <dbReference type="Pfam" id="PF07715"/>
    </source>
</evidence>
<keyword evidence="4 10" id="KW-0812">Transmembrane</keyword>
<feature type="chain" id="PRO_5015419138" evidence="12">
    <location>
        <begin position="22"/>
        <end position="790"/>
    </location>
</feature>
<evidence type="ECO:0000256" key="3">
    <source>
        <dbReference type="ARBA" id="ARBA00022452"/>
    </source>
</evidence>
<keyword evidence="5 12" id="KW-0732">Signal</keyword>
<dbReference type="InterPro" id="IPR000531">
    <property type="entry name" value="Beta-barrel_TonB"/>
</dbReference>
<evidence type="ECO:0000256" key="10">
    <source>
        <dbReference type="PROSITE-ProRule" id="PRU01360"/>
    </source>
</evidence>
<comment type="subcellular location">
    <subcellularLocation>
        <location evidence="1 10">Cell outer membrane</location>
        <topology evidence="1 10">Multi-pass membrane protein</topology>
    </subcellularLocation>
</comment>
<evidence type="ECO:0000256" key="1">
    <source>
        <dbReference type="ARBA" id="ARBA00004571"/>
    </source>
</evidence>
<keyword evidence="6" id="KW-0406">Ion transport</keyword>
<keyword evidence="15" id="KW-0675">Receptor</keyword>
<dbReference type="CDD" id="cd01347">
    <property type="entry name" value="ligand_gated_channel"/>
    <property type="match status" value="1"/>
</dbReference>
<dbReference type="InterPro" id="IPR037066">
    <property type="entry name" value="Plug_dom_sf"/>
</dbReference>
<gene>
    <name evidence="15" type="ORF">CJ671_08410</name>
</gene>